<dbReference type="Proteomes" id="UP000677913">
    <property type="component" value="Unassembled WGS sequence"/>
</dbReference>
<sequence>MELDIDALQMLPAEESDAQLVACTSTCSWTCSWTSFTS</sequence>
<dbReference type="NCBIfam" id="NF038157">
    <property type="entry name" value="lanti_ALQxL"/>
    <property type="match status" value="1"/>
</dbReference>
<evidence type="ECO:0000313" key="1">
    <source>
        <dbReference type="EMBL" id="MBS2965402.1"/>
    </source>
</evidence>
<dbReference type="EMBL" id="JAGSXH010000081">
    <property type="protein sequence ID" value="MBS2965402.1"/>
    <property type="molecule type" value="Genomic_DNA"/>
</dbReference>
<evidence type="ECO:0000313" key="3">
    <source>
        <dbReference type="Proteomes" id="UP000677913"/>
    </source>
</evidence>
<dbReference type="EMBL" id="JAGSXH010000081">
    <property type="protein sequence ID" value="MBS2965403.1"/>
    <property type="molecule type" value="Genomic_DNA"/>
</dbReference>
<evidence type="ECO:0000313" key="2">
    <source>
        <dbReference type="EMBL" id="MBS2965403.1"/>
    </source>
</evidence>
<name>A0A8J7WQ17_9ACTN</name>
<comment type="caution">
    <text evidence="2">The sequence shown here is derived from an EMBL/GenBank/DDBJ whole genome shotgun (WGS) entry which is preliminary data.</text>
</comment>
<dbReference type="AlphaFoldDB" id="A0A8J7WQ17"/>
<reference evidence="2" key="1">
    <citation type="submission" date="2021-04" db="EMBL/GenBank/DDBJ databases">
        <title>Genome based classification of Actinospica acidithermotolerans sp. nov., an actinobacterium isolated from an Indonesian hot spring.</title>
        <authorList>
            <person name="Kusuma A.B."/>
            <person name="Putra K.E."/>
            <person name="Nafisah S."/>
            <person name="Loh J."/>
            <person name="Nouioui I."/>
            <person name="Goodfellow M."/>
        </authorList>
    </citation>
    <scope>NUCLEOTIDE SEQUENCE</scope>
    <source>
        <strain evidence="2">DSM 45618</strain>
    </source>
</reference>
<keyword evidence="3" id="KW-1185">Reference proteome</keyword>
<dbReference type="RefSeq" id="WP_211469758.1">
    <property type="nucleotide sequence ID" value="NZ_JAGSXH010000081.1"/>
</dbReference>
<organism evidence="2 3">
    <name type="scientific">Actinocrinis puniceicyclus</name>
    <dbReference type="NCBI Taxonomy" id="977794"/>
    <lineage>
        <taxon>Bacteria</taxon>
        <taxon>Bacillati</taxon>
        <taxon>Actinomycetota</taxon>
        <taxon>Actinomycetes</taxon>
        <taxon>Catenulisporales</taxon>
        <taxon>Actinospicaceae</taxon>
        <taxon>Actinocrinis</taxon>
    </lineage>
</organism>
<accession>A0A8J7WQ17</accession>
<proteinExistence type="predicted"/>
<gene>
    <name evidence="1" type="ORF">KGA66_20290</name>
    <name evidence="2" type="ORF">KGA66_20295</name>
</gene>
<protein>
    <submittedName>
        <fullName evidence="2">ALQxL family class IV lanthipeptide</fullName>
    </submittedName>
</protein>